<dbReference type="InterPro" id="IPR050249">
    <property type="entry name" value="Pseudomonas-type_ThrB"/>
</dbReference>
<dbReference type="GO" id="GO:0016740">
    <property type="term" value="F:transferase activity"/>
    <property type="evidence" value="ECO:0007669"/>
    <property type="project" value="UniProtKB-KW"/>
</dbReference>
<keyword evidence="2" id="KW-0808">Transferase</keyword>
<dbReference type="PANTHER" id="PTHR21064">
    <property type="entry name" value="AMINOGLYCOSIDE PHOSPHOTRANSFERASE DOMAIN-CONTAINING PROTEIN-RELATED"/>
    <property type="match status" value="1"/>
</dbReference>
<feature type="domain" description="Aminoglycoside phosphotransferase" evidence="1">
    <location>
        <begin position="163"/>
        <end position="252"/>
    </location>
</feature>
<dbReference type="Proteomes" id="UP000198769">
    <property type="component" value="Unassembled WGS sequence"/>
</dbReference>
<evidence type="ECO:0000313" key="2">
    <source>
        <dbReference type="EMBL" id="SFN04269.1"/>
    </source>
</evidence>
<dbReference type="SUPFAM" id="SSF56112">
    <property type="entry name" value="Protein kinase-like (PK-like)"/>
    <property type="match status" value="1"/>
</dbReference>
<dbReference type="EMBL" id="FOVD01000001">
    <property type="protein sequence ID" value="SFN04269.1"/>
    <property type="molecule type" value="Genomic_DNA"/>
</dbReference>
<dbReference type="Pfam" id="PF01636">
    <property type="entry name" value="APH"/>
    <property type="match status" value="1"/>
</dbReference>
<dbReference type="Gene3D" id="3.90.1200.10">
    <property type="match status" value="1"/>
</dbReference>
<evidence type="ECO:0000259" key="1">
    <source>
        <dbReference type="Pfam" id="PF01636"/>
    </source>
</evidence>
<sequence length="344" mass="39661">MELKTIVTGFTGTENCTITPITNGLINTTYLVEDYDADEKFILQKINTQVFPFPEIITNNHILINRLLEDGNYPLELVKPKETLSGNFIIKDENEESWRMLSFIEDTKTFFKIPDIKTAYESAKAVGAFLNTVNPEYLPYIQSPIPDFVNFEKRISDYQISLQSASPDLLDNAEQEIEAMNELLSLPEKWIEMEKEGILPKRIIHGDPNVRNILFDSNSRPLAVIDLDTVTISTILYDFGDMARSYTNTLDEDNGNADHNFNPQIYRTVKDGFLLSLKKKLTFEELENLDYAAQTVIYIQAVRFLTDYLNGSTYYSTKYAEHNLDRTRNQLQLLKGLRKYLRVD</sequence>
<dbReference type="RefSeq" id="WP_090022791.1">
    <property type="nucleotide sequence ID" value="NZ_FOVD01000001.1"/>
</dbReference>
<gene>
    <name evidence="2" type="ORF">SAMN05421594_0587</name>
</gene>
<dbReference type="PANTHER" id="PTHR21064:SF5">
    <property type="entry name" value="SLR1880 PROTEIN"/>
    <property type="match status" value="1"/>
</dbReference>
<protein>
    <submittedName>
        <fullName evidence="2">Phosphotransferase enzyme family protein</fullName>
    </submittedName>
</protein>
<dbReference type="InterPro" id="IPR002575">
    <property type="entry name" value="Aminoglycoside_PTrfase"/>
</dbReference>
<accession>A0A1I4VT82</accession>
<reference evidence="3" key="1">
    <citation type="submission" date="2016-10" db="EMBL/GenBank/DDBJ databases">
        <authorList>
            <person name="Varghese N."/>
            <person name="Submissions S."/>
        </authorList>
    </citation>
    <scope>NUCLEOTIDE SEQUENCE [LARGE SCALE GENOMIC DNA]</scope>
    <source>
        <strain evidence="3">DSM 25575</strain>
    </source>
</reference>
<keyword evidence="3" id="KW-1185">Reference proteome</keyword>
<organism evidence="2 3">
    <name type="scientific">Chryseobacterium oleae</name>
    <dbReference type="NCBI Taxonomy" id="491207"/>
    <lineage>
        <taxon>Bacteria</taxon>
        <taxon>Pseudomonadati</taxon>
        <taxon>Bacteroidota</taxon>
        <taxon>Flavobacteriia</taxon>
        <taxon>Flavobacteriales</taxon>
        <taxon>Weeksellaceae</taxon>
        <taxon>Chryseobacterium group</taxon>
        <taxon>Chryseobacterium</taxon>
    </lineage>
</organism>
<evidence type="ECO:0000313" key="3">
    <source>
        <dbReference type="Proteomes" id="UP000198769"/>
    </source>
</evidence>
<dbReference type="OrthoDB" id="526037at2"/>
<proteinExistence type="predicted"/>
<name>A0A1I4VT82_CHROL</name>
<dbReference type="InterPro" id="IPR011009">
    <property type="entry name" value="Kinase-like_dom_sf"/>
</dbReference>
<dbReference type="AlphaFoldDB" id="A0A1I4VT82"/>